<reference evidence="3 4" key="1">
    <citation type="submission" date="2020-09" db="EMBL/GenBank/DDBJ databases">
        <title>De no assembly of potato wild relative species, Solanum commersonii.</title>
        <authorList>
            <person name="Cho K."/>
        </authorList>
    </citation>
    <scope>NUCLEOTIDE SEQUENCE [LARGE SCALE GENOMIC DNA]</scope>
    <source>
        <strain evidence="3">LZ3.2</strain>
        <tissue evidence="3">Leaf</tissue>
    </source>
</reference>
<dbReference type="InterPro" id="IPR056648">
    <property type="entry name" value="DUF7746"/>
</dbReference>
<dbReference type="PANTHER" id="PTHR33054:SF13">
    <property type="entry name" value="CCHC-TYPE DOMAIN-CONTAINING PROTEIN"/>
    <property type="match status" value="1"/>
</dbReference>
<evidence type="ECO:0000259" key="2">
    <source>
        <dbReference type="Pfam" id="PF24925"/>
    </source>
</evidence>
<proteinExistence type="predicted"/>
<feature type="domain" description="DUF7588" evidence="1">
    <location>
        <begin position="16"/>
        <end position="80"/>
    </location>
</feature>
<feature type="domain" description="DUF7746" evidence="2">
    <location>
        <begin position="252"/>
        <end position="311"/>
    </location>
</feature>
<keyword evidence="4" id="KW-1185">Reference proteome</keyword>
<dbReference type="Pfam" id="PF24925">
    <property type="entry name" value="DUF7746"/>
    <property type="match status" value="1"/>
</dbReference>
<accession>A0A9J5WAW5</accession>
<evidence type="ECO:0000313" key="3">
    <source>
        <dbReference type="EMBL" id="KAG5572753.1"/>
    </source>
</evidence>
<name>A0A9J5WAW5_SOLCO</name>
<dbReference type="EMBL" id="JACXVP010000012">
    <property type="protein sequence ID" value="KAG5572753.1"/>
    <property type="molecule type" value="Genomic_DNA"/>
</dbReference>
<dbReference type="Proteomes" id="UP000824120">
    <property type="component" value="Chromosome 12"/>
</dbReference>
<dbReference type="Pfam" id="PF24496">
    <property type="entry name" value="DUF7588"/>
    <property type="match status" value="1"/>
</dbReference>
<sequence>MSEKPIDFSLGSPARKNISKEFQESKWKPFRKWFFKNFDEEEQKNFQEEFYIDVIETKKNVIISFVPWFMCKYVHNFISIIEKDFTLSNGEITKSVFPPLQSFQISKNDRKFNFNVFSKLFENDIALVTTHHINAMIKQNNYANFYMSILSEHIVTLHDKVDKLISQLNFDHKGKGKVAQPSIQPPLKIEDFKLKDFSDLESFLERTFKGNNLKPLKLNNQERGESSKQMEFPDEIKRSQKSMPGSQFKGYRQIYTTMHKMLMYSTICKTNKNSDKTITDMITAGFTSQLKGWWDNYLNQQQRDTILQEVKVMELPECNNTHWKSKFIDGLSSLFAERVRKSLKGEGFNVNYDDYTYGKLISACVQEGISLCNEIKLNQQIKRHCLNERQ</sequence>
<comment type="caution">
    <text evidence="3">The sequence shown here is derived from an EMBL/GenBank/DDBJ whole genome shotgun (WGS) entry which is preliminary data.</text>
</comment>
<evidence type="ECO:0000313" key="4">
    <source>
        <dbReference type="Proteomes" id="UP000824120"/>
    </source>
</evidence>
<gene>
    <name evidence="3" type="ORF">H5410_062519</name>
</gene>
<dbReference type="AlphaFoldDB" id="A0A9J5WAW5"/>
<dbReference type="InterPro" id="IPR056010">
    <property type="entry name" value="DUF7588"/>
</dbReference>
<dbReference type="PANTHER" id="PTHR33054">
    <property type="entry name" value="CCHC-TYPE DOMAIN-CONTAINING PROTEIN"/>
    <property type="match status" value="1"/>
</dbReference>
<evidence type="ECO:0000259" key="1">
    <source>
        <dbReference type="Pfam" id="PF24496"/>
    </source>
</evidence>
<organism evidence="3 4">
    <name type="scientific">Solanum commersonii</name>
    <name type="common">Commerson's wild potato</name>
    <name type="synonym">Commerson's nightshade</name>
    <dbReference type="NCBI Taxonomy" id="4109"/>
    <lineage>
        <taxon>Eukaryota</taxon>
        <taxon>Viridiplantae</taxon>
        <taxon>Streptophyta</taxon>
        <taxon>Embryophyta</taxon>
        <taxon>Tracheophyta</taxon>
        <taxon>Spermatophyta</taxon>
        <taxon>Magnoliopsida</taxon>
        <taxon>eudicotyledons</taxon>
        <taxon>Gunneridae</taxon>
        <taxon>Pentapetalae</taxon>
        <taxon>asterids</taxon>
        <taxon>lamiids</taxon>
        <taxon>Solanales</taxon>
        <taxon>Solanaceae</taxon>
        <taxon>Solanoideae</taxon>
        <taxon>Solaneae</taxon>
        <taxon>Solanum</taxon>
    </lineage>
</organism>
<protein>
    <submittedName>
        <fullName evidence="3">Uncharacterized protein</fullName>
    </submittedName>
</protein>